<dbReference type="WBParaSite" id="Hba_00714">
    <property type="protein sequence ID" value="Hba_00714"/>
    <property type="gene ID" value="Hba_00714"/>
</dbReference>
<reference evidence="2" key="1">
    <citation type="submission" date="2016-11" db="UniProtKB">
        <authorList>
            <consortium name="WormBaseParasite"/>
        </authorList>
    </citation>
    <scope>IDENTIFICATION</scope>
</reference>
<organism evidence="1 2">
    <name type="scientific">Heterorhabditis bacteriophora</name>
    <name type="common">Entomopathogenic nematode worm</name>
    <dbReference type="NCBI Taxonomy" id="37862"/>
    <lineage>
        <taxon>Eukaryota</taxon>
        <taxon>Metazoa</taxon>
        <taxon>Ecdysozoa</taxon>
        <taxon>Nematoda</taxon>
        <taxon>Chromadorea</taxon>
        <taxon>Rhabditida</taxon>
        <taxon>Rhabditina</taxon>
        <taxon>Rhabditomorpha</taxon>
        <taxon>Strongyloidea</taxon>
        <taxon>Heterorhabditidae</taxon>
        <taxon>Heterorhabditis</taxon>
    </lineage>
</organism>
<sequence>MKIEAIRLHSSILVKCSPMTKANAVSMEGTIALKRARPKHYVDNTSVAGLVWCYSLSQTFHHNSSHSSCDKIQAAKDKNRTVAQVS</sequence>
<name>A0A1I7W7X1_HETBA</name>
<accession>A0A1I7W7X1</accession>
<keyword evidence="1" id="KW-1185">Reference proteome</keyword>
<dbReference type="Proteomes" id="UP000095283">
    <property type="component" value="Unplaced"/>
</dbReference>
<dbReference type="AlphaFoldDB" id="A0A1I7W7X1"/>
<evidence type="ECO:0000313" key="1">
    <source>
        <dbReference type="Proteomes" id="UP000095283"/>
    </source>
</evidence>
<evidence type="ECO:0000313" key="2">
    <source>
        <dbReference type="WBParaSite" id="Hba_00714"/>
    </source>
</evidence>
<protein>
    <submittedName>
        <fullName evidence="2">Ovule protein</fullName>
    </submittedName>
</protein>
<proteinExistence type="predicted"/>